<proteinExistence type="predicted"/>
<dbReference type="EMBL" id="JBBCAQ010000020">
    <property type="protein sequence ID" value="KAK7592990.1"/>
    <property type="molecule type" value="Genomic_DNA"/>
</dbReference>
<accession>A0AAN9Y589</accession>
<evidence type="ECO:0000313" key="3">
    <source>
        <dbReference type="Proteomes" id="UP001367676"/>
    </source>
</evidence>
<comment type="caution">
    <text evidence="2">The sequence shown here is derived from an EMBL/GenBank/DDBJ whole genome shotgun (WGS) entry which is preliminary data.</text>
</comment>
<feature type="domain" description="CHK kinase-like" evidence="1">
    <location>
        <begin position="128"/>
        <end position="323"/>
    </location>
</feature>
<organism evidence="2 3">
    <name type="scientific">Parthenolecanium corni</name>
    <dbReference type="NCBI Taxonomy" id="536013"/>
    <lineage>
        <taxon>Eukaryota</taxon>
        <taxon>Metazoa</taxon>
        <taxon>Ecdysozoa</taxon>
        <taxon>Arthropoda</taxon>
        <taxon>Hexapoda</taxon>
        <taxon>Insecta</taxon>
        <taxon>Pterygota</taxon>
        <taxon>Neoptera</taxon>
        <taxon>Paraneoptera</taxon>
        <taxon>Hemiptera</taxon>
        <taxon>Sternorrhyncha</taxon>
        <taxon>Coccoidea</taxon>
        <taxon>Coccidae</taxon>
        <taxon>Parthenolecanium</taxon>
    </lineage>
</organism>
<name>A0AAN9Y589_9HEMI</name>
<protein>
    <recommendedName>
        <fullName evidence="1">CHK kinase-like domain-containing protein</fullName>
    </recommendedName>
</protein>
<reference evidence="2 3" key="1">
    <citation type="submission" date="2024-03" db="EMBL/GenBank/DDBJ databases">
        <title>Adaptation during the transition from Ophiocordyceps entomopathogen to insect associate is accompanied by gene loss and intensified selection.</title>
        <authorList>
            <person name="Ward C.M."/>
            <person name="Onetto C.A."/>
            <person name="Borneman A.R."/>
        </authorList>
    </citation>
    <scope>NUCLEOTIDE SEQUENCE [LARGE SCALE GENOMIC DNA]</scope>
    <source>
        <strain evidence="2">AWRI1</strain>
        <tissue evidence="2">Single Adult Female</tissue>
    </source>
</reference>
<dbReference type="PANTHER" id="PTHR11012:SF30">
    <property type="entry name" value="PROTEIN KINASE-LIKE DOMAIN-CONTAINING"/>
    <property type="match status" value="1"/>
</dbReference>
<dbReference type="InterPro" id="IPR015897">
    <property type="entry name" value="CHK_kinase-like"/>
</dbReference>
<dbReference type="AlphaFoldDB" id="A0AAN9Y589"/>
<evidence type="ECO:0000259" key="1">
    <source>
        <dbReference type="SMART" id="SM00587"/>
    </source>
</evidence>
<dbReference type="Pfam" id="PF02958">
    <property type="entry name" value="EcKL"/>
    <property type="match status" value="1"/>
</dbReference>
<dbReference type="PANTHER" id="PTHR11012">
    <property type="entry name" value="PROTEIN KINASE-LIKE DOMAIN-CONTAINING"/>
    <property type="match status" value="1"/>
</dbReference>
<gene>
    <name evidence="2" type="ORF">V9T40_007742</name>
</gene>
<dbReference type="Proteomes" id="UP001367676">
    <property type="component" value="Unassembled WGS sequence"/>
</dbReference>
<sequence length="386" mass="44159">MNLIHDLSKAYFYEHREKFGKDATFEGFKQVGSCSLDEKLAFNVVFGCVVYTSQNTCYTSQMMLAKFLDAKAQSLAGSYDGLSRFAVEMSFFKKVLPAFNSLRSAKHLVPKLCAASAATIGSSELVAVVFEHMDGFAEFGCHSFLDYPHLSLMARRIGEFHAYSMAARKANPHYLAQVNYSLTTFEQYHQVLPLLDRCLQSLQLDSRYQCPMDAGYVDGIRRLKLIIDQFPQWLHEPLTASGRLDCWVLCHQNYSQANVLYRYDERLQPIDMRICNWQWMGFASLGVDLVILLFVETNEETRHGFFDQLLVDYYEALRSTFSDLPVPSMNRIFDEVKVCIPIALYALASRVLAQSQMSSDSKLSAPLWTEEWITNSLRNLIINNFI</sequence>
<evidence type="ECO:0000313" key="2">
    <source>
        <dbReference type="EMBL" id="KAK7592990.1"/>
    </source>
</evidence>
<dbReference type="InterPro" id="IPR011009">
    <property type="entry name" value="Kinase-like_dom_sf"/>
</dbReference>
<keyword evidence="3" id="KW-1185">Reference proteome</keyword>
<dbReference type="SUPFAM" id="SSF56112">
    <property type="entry name" value="Protein kinase-like (PK-like)"/>
    <property type="match status" value="1"/>
</dbReference>
<dbReference type="SMART" id="SM00587">
    <property type="entry name" value="CHK"/>
    <property type="match status" value="1"/>
</dbReference>
<dbReference type="InterPro" id="IPR004119">
    <property type="entry name" value="EcKL"/>
</dbReference>